<dbReference type="Proteomes" id="UP001200537">
    <property type="component" value="Unassembled WGS sequence"/>
</dbReference>
<dbReference type="InterPro" id="IPR013785">
    <property type="entry name" value="Aldolase_TIM"/>
</dbReference>
<evidence type="ECO:0000256" key="1">
    <source>
        <dbReference type="ARBA" id="ARBA00022801"/>
    </source>
</evidence>
<sequence length="541" mass="60899">MKIKYQHGKFIFPEQISSSAANISCGQVGDATNQQPPTGSGVSVTCAEIQVSYPDLKNVEFYRHGWNSWSPTSWWSVTKPPYRVWNNPPRSLTAEDAYSDDPKVHQSYLLTAIKVDPEKELIMLIGSLGGKSGYFEIGEHLLTARKLPDKTDNSAHPAPSKCDKDSYVSWWVGIGTELSVFQAYAAALRKSLGSKDKRLNRYPGTIWSSWYSWFEEISEETIEAEIIPAGRSGYQVLEIDDGWEKGIGDWQPNAKFPSGLEALANKIRNNDLTPGIWVSPFIASGNSAIVQEHPEYFIHDFSGNLEPAGYNWGDYYYGLDCTHPGAKTWLKEILTTIYEWGFRYFKLDFLNAAAIVGRRYRTVSREYAYQEGLKTIREALPDAYLMASGALIGPSLGLVDGMRVGPDTAPYWDNTERKQDPSGPAVRNAALNSLSRYWLKPLVALDPDVAFTRSRGSLLSPQANEFTQNLARVCGNFSCSDPYSWLTDSEKNQVREICTEFRMPLSVKQISRFKFRSGNEVVDFAPWLYPTERISDRILAK</sequence>
<dbReference type="AlphaFoldDB" id="A0AAJ1BDQ6"/>
<dbReference type="GO" id="GO:0004557">
    <property type="term" value="F:alpha-galactosidase activity"/>
    <property type="evidence" value="ECO:0007669"/>
    <property type="project" value="InterPro"/>
</dbReference>
<dbReference type="InterPro" id="IPR017853">
    <property type="entry name" value="GH"/>
</dbReference>
<dbReference type="PANTHER" id="PTHR43053">
    <property type="entry name" value="GLYCOSIDASE FAMILY 31"/>
    <property type="match status" value="1"/>
</dbReference>
<dbReference type="EMBL" id="JAKNHJ010000010">
    <property type="protein sequence ID" value="MCG4618062.1"/>
    <property type="molecule type" value="Genomic_DNA"/>
</dbReference>
<dbReference type="CDD" id="cd14791">
    <property type="entry name" value="GH36"/>
    <property type="match status" value="1"/>
</dbReference>
<comment type="caution">
    <text evidence="3">The sequence shown here is derived from an EMBL/GenBank/DDBJ whole genome shotgun (WGS) entry which is preliminary data.</text>
</comment>
<dbReference type="PANTHER" id="PTHR43053:SF3">
    <property type="entry name" value="ALPHA-GALACTOSIDASE C-RELATED"/>
    <property type="match status" value="1"/>
</dbReference>
<dbReference type="InterPro" id="IPR050985">
    <property type="entry name" value="Alpha-glycosidase_related"/>
</dbReference>
<protein>
    <submittedName>
        <fullName evidence="3">Alpha-galactosidase</fullName>
    </submittedName>
</protein>
<dbReference type="GO" id="GO:0016052">
    <property type="term" value="P:carbohydrate catabolic process"/>
    <property type="evidence" value="ECO:0007669"/>
    <property type="project" value="InterPro"/>
</dbReference>
<organism evidence="3 4">
    <name type="scientific">Varibaculum cambriense</name>
    <dbReference type="NCBI Taxonomy" id="184870"/>
    <lineage>
        <taxon>Bacteria</taxon>
        <taxon>Bacillati</taxon>
        <taxon>Actinomycetota</taxon>
        <taxon>Actinomycetes</taxon>
        <taxon>Actinomycetales</taxon>
        <taxon>Actinomycetaceae</taxon>
        <taxon>Varibaculum</taxon>
    </lineage>
</organism>
<name>A0AAJ1BDQ6_9ACTO</name>
<keyword evidence="1" id="KW-0378">Hydrolase</keyword>
<keyword evidence="2" id="KW-0326">Glycosidase</keyword>
<accession>A0AAJ1BDQ6</accession>
<evidence type="ECO:0000313" key="3">
    <source>
        <dbReference type="EMBL" id="MCG4618062.1"/>
    </source>
</evidence>
<dbReference type="RefSeq" id="WP_024059737.1">
    <property type="nucleotide sequence ID" value="NZ_JAGZVZ010000002.1"/>
</dbReference>
<dbReference type="Pfam" id="PF02065">
    <property type="entry name" value="Melibiase"/>
    <property type="match status" value="1"/>
</dbReference>
<gene>
    <name evidence="3" type="ORF">L0M99_06100</name>
</gene>
<dbReference type="Gene3D" id="3.20.20.70">
    <property type="entry name" value="Aldolase class I"/>
    <property type="match status" value="1"/>
</dbReference>
<evidence type="ECO:0000313" key="4">
    <source>
        <dbReference type="Proteomes" id="UP001200537"/>
    </source>
</evidence>
<reference evidence="3" key="1">
    <citation type="submission" date="2022-01" db="EMBL/GenBank/DDBJ databases">
        <title>Collection of gut derived symbiotic bacterial strains cultured from healthy donors.</title>
        <authorList>
            <person name="Lin H."/>
            <person name="Kohout C."/>
            <person name="Waligurski E."/>
            <person name="Pamer E.G."/>
        </authorList>
    </citation>
    <scope>NUCLEOTIDE SEQUENCE</scope>
    <source>
        <strain evidence="3">DFI.7.46</strain>
    </source>
</reference>
<dbReference type="InterPro" id="IPR002252">
    <property type="entry name" value="Glyco_hydro_36"/>
</dbReference>
<dbReference type="SUPFAM" id="SSF51445">
    <property type="entry name" value="(Trans)glycosidases"/>
    <property type="match status" value="1"/>
</dbReference>
<proteinExistence type="predicted"/>
<evidence type="ECO:0000256" key="2">
    <source>
        <dbReference type="ARBA" id="ARBA00023295"/>
    </source>
</evidence>